<protein>
    <submittedName>
        <fullName evidence="2">Uncharacterized protein</fullName>
    </submittedName>
</protein>
<dbReference type="AlphaFoldDB" id="A0A8I1ECC6"/>
<feature type="compositionally biased region" description="Basic and acidic residues" evidence="1">
    <location>
        <begin position="112"/>
        <end position="121"/>
    </location>
</feature>
<gene>
    <name evidence="2" type="ORF">JEU22_03990</name>
</gene>
<proteinExistence type="predicted"/>
<feature type="region of interest" description="Disordered" evidence="1">
    <location>
        <begin position="112"/>
        <end position="132"/>
    </location>
</feature>
<evidence type="ECO:0000256" key="1">
    <source>
        <dbReference type="SAM" id="MobiDB-lite"/>
    </source>
</evidence>
<reference evidence="2" key="1">
    <citation type="submission" date="2020-12" db="EMBL/GenBank/DDBJ databases">
        <title>Enhanced detection system for hospital associated transmission using whole genome sequencing surveillance.</title>
        <authorList>
            <person name="Harrison L.H."/>
            <person name="Van Tyne D."/>
            <person name="Marsh J.W."/>
            <person name="Griffith M.P."/>
            <person name="Snyder D.J."/>
            <person name="Cooper V.S."/>
            <person name="Mustapha M."/>
        </authorList>
    </citation>
    <scope>NUCLEOTIDE SEQUENCE</scope>
    <source>
        <strain evidence="2">PSB00042</strain>
    </source>
</reference>
<sequence>MSNKKSQGELRRELIMLKLRHSIRGIKVNCSGGLGLDDDLRRLIKEGRVKLTREPRLHRNSHARYHIATPADGVFLKTWPACPCCGKVSYAVWAIEHALNCSLRTDHRGDFRRNPRARDGVSLEPRQAQNRK</sequence>
<dbReference type="EMBL" id="JAEHTE010000002">
    <property type="protein sequence ID" value="MBI6883066.1"/>
    <property type="molecule type" value="Genomic_DNA"/>
</dbReference>
<organism evidence="2 3">
    <name type="scientific">Pseudomonas putida</name>
    <name type="common">Arthrobacter siderocapsulatus</name>
    <dbReference type="NCBI Taxonomy" id="303"/>
    <lineage>
        <taxon>Bacteria</taxon>
        <taxon>Pseudomonadati</taxon>
        <taxon>Pseudomonadota</taxon>
        <taxon>Gammaproteobacteria</taxon>
        <taxon>Pseudomonadales</taxon>
        <taxon>Pseudomonadaceae</taxon>
        <taxon>Pseudomonas</taxon>
    </lineage>
</organism>
<dbReference type="RefSeq" id="WP_198746680.1">
    <property type="nucleotide sequence ID" value="NZ_JAEHTE010000002.1"/>
</dbReference>
<name>A0A8I1ECC6_PSEPU</name>
<comment type="caution">
    <text evidence="2">The sequence shown here is derived from an EMBL/GenBank/DDBJ whole genome shotgun (WGS) entry which is preliminary data.</text>
</comment>
<evidence type="ECO:0000313" key="2">
    <source>
        <dbReference type="EMBL" id="MBI6883066.1"/>
    </source>
</evidence>
<accession>A0A8I1ECC6</accession>
<evidence type="ECO:0000313" key="3">
    <source>
        <dbReference type="Proteomes" id="UP000637061"/>
    </source>
</evidence>
<dbReference type="Proteomes" id="UP000637061">
    <property type="component" value="Unassembled WGS sequence"/>
</dbReference>